<dbReference type="InterPro" id="IPR036477">
    <property type="entry name" value="Formyl_transf_N_sf"/>
</dbReference>
<evidence type="ECO:0000256" key="2">
    <source>
        <dbReference type="ARBA" id="ARBA00012261"/>
    </source>
</evidence>
<comment type="caution">
    <text evidence="8">The sequence shown here is derived from an EMBL/GenBank/DDBJ whole genome shotgun (WGS) entry which is preliminary data.</text>
</comment>
<dbReference type="STRING" id="1317124.DW2_11651"/>
<dbReference type="EC" id="2.1.2.9" evidence="2 5"/>
<gene>
    <name evidence="5" type="primary">fmt</name>
    <name evidence="8" type="ORF">DW2_11651</name>
</gene>
<dbReference type="Pfam" id="PF00551">
    <property type="entry name" value="Formyl_trans_N"/>
    <property type="match status" value="1"/>
</dbReference>
<feature type="domain" description="Formyl transferase N-terminal" evidence="6">
    <location>
        <begin position="1"/>
        <end position="179"/>
    </location>
</feature>
<evidence type="ECO:0000256" key="4">
    <source>
        <dbReference type="ARBA" id="ARBA00022917"/>
    </source>
</evidence>
<dbReference type="OrthoDB" id="9802815at2"/>
<proteinExistence type="inferred from homology"/>
<dbReference type="SUPFAM" id="SSF53328">
    <property type="entry name" value="Formyltransferase"/>
    <property type="match status" value="1"/>
</dbReference>
<dbReference type="HAMAP" id="MF_00182">
    <property type="entry name" value="Formyl_trans"/>
    <property type="match status" value="1"/>
</dbReference>
<keyword evidence="3 5" id="KW-0808">Transferase</keyword>
<keyword evidence="9" id="KW-1185">Reference proteome</keyword>
<comment type="similarity">
    <text evidence="1 5">Belongs to the Fmt family.</text>
</comment>
<dbReference type="InterPro" id="IPR005793">
    <property type="entry name" value="Formyl_trans_C"/>
</dbReference>
<evidence type="ECO:0000256" key="5">
    <source>
        <dbReference type="HAMAP-Rule" id="MF_00182"/>
    </source>
</evidence>
<evidence type="ECO:0000313" key="9">
    <source>
        <dbReference type="Proteomes" id="UP000028607"/>
    </source>
</evidence>
<dbReference type="Pfam" id="PF02911">
    <property type="entry name" value="Formyl_trans_C"/>
    <property type="match status" value="1"/>
</dbReference>
<comment type="function">
    <text evidence="5">Attaches a formyl group to the free amino group of methionyl-tRNA(fMet). The formyl group appears to play a dual role in the initiator identity of N-formylmethionyl-tRNA by promoting its recognition by IF2 and preventing the misappropriation of this tRNA by the elongation apparatus.</text>
</comment>
<dbReference type="GO" id="GO:0004479">
    <property type="term" value="F:methionyl-tRNA formyltransferase activity"/>
    <property type="evidence" value="ECO:0007669"/>
    <property type="project" value="UniProtKB-UniRule"/>
</dbReference>
<reference evidence="9" key="1">
    <citation type="submission" date="2013-04" db="EMBL/GenBank/DDBJ databases">
        <title>Thioclava sp. 13D2W-2 Genome Sequencing.</title>
        <authorList>
            <person name="Lai Q."/>
            <person name="Li G."/>
            <person name="Shao Z."/>
        </authorList>
    </citation>
    <scope>NUCLEOTIDE SEQUENCE [LARGE SCALE GENOMIC DNA]</scope>
    <source>
        <strain evidence="9">13D2W-2</strain>
    </source>
</reference>
<reference evidence="8 9" key="2">
    <citation type="journal article" date="2015" name="Antonie Van Leeuwenhoek">
        <title>Thioclava indica sp. nov., isolated from surface seawater of the Indian Ocean.</title>
        <authorList>
            <person name="Liu Y."/>
            <person name="Lai Q."/>
            <person name="Du J."/>
            <person name="Xu H."/>
            <person name="Jiang L."/>
            <person name="Shao Z."/>
        </authorList>
    </citation>
    <scope>NUCLEOTIDE SEQUENCE [LARGE SCALE GENOMIC DNA]</scope>
    <source>
        <strain evidence="8 9">13D2W-2</strain>
    </source>
</reference>
<evidence type="ECO:0000259" key="6">
    <source>
        <dbReference type="Pfam" id="PF00551"/>
    </source>
</evidence>
<dbReference type="InterPro" id="IPR011034">
    <property type="entry name" value="Formyl_transferase-like_C_sf"/>
</dbReference>
<keyword evidence="4 5" id="KW-0648">Protein biosynthesis</keyword>
<dbReference type="PANTHER" id="PTHR11138:SF5">
    <property type="entry name" value="METHIONYL-TRNA FORMYLTRANSFERASE, MITOCHONDRIAL"/>
    <property type="match status" value="1"/>
</dbReference>
<dbReference type="NCBIfam" id="TIGR00460">
    <property type="entry name" value="fmt"/>
    <property type="match status" value="1"/>
</dbReference>
<dbReference type="EMBL" id="AQRC01000008">
    <property type="protein sequence ID" value="KFE34858.1"/>
    <property type="molecule type" value="Genomic_DNA"/>
</dbReference>
<dbReference type="FunFam" id="3.40.50.12230:FF:000001">
    <property type="entry name" value="Methionyl-tRNA formyltransferase"/>
    <property type="match status" value="1"/>
</dbReference>
<dbReference type="CDD" id="cd08646">
    <property type="entry name" value="FMT_core_Met-tRNA-FMT_N"/>
    <property type="match status" value="1"/>
</dbReference>
<evidence type="ECO:0000256" key="1">
    <source>
        <dbReference type="ARBA" id="ARBA00010699"/>
    </source>
</evidence>
<dbReference type="InterPro" id="IPR005794">
    <property type="entry name" value="Fmt"/>
</dbReference>
<dbReference type="InterPro" id="IPR002376">
    <property type="entry name" value="Formyl_transf_N"/>
</dbReference>
<dbReference type="InterPro" id="IPR001555">
    <property type="entry name" value="GART_AS"/>
</dbReference>
<dbReference type="InterPro" id="IPR041711">
    <property type="entry name" value="Met-tRNA-FMT_N"/>
</dbReference>
<dbReference type="SUPFAM" id="SSF50486">
    <property type="entry name" value="FMT C-terminal domain-like"/>
    <property type="match status" value="1"/>
</dbReference>
<dbReference type="Proteomes" id="UP000028607">
    <property type="component" value="Unassembled WGS sequence"/>
</dbReference>
<dbReference type="InterPro" id="IPR044135">
    <property type="entry name" value="Met-tRNA-FMT_C"/>
</dbReference>
<name>A0A085TVW1_9RHOB</name>
<dbReference type="RefSeq" id="WP_038146654.1">
    <property type="nucleotide sequence ID" value="NZ_AQRC01000008.1"/>
</dbReference>
<dbReference type="PROSITE" id="PS00373">
    <property type="entry name" value="GART"/>
    <property type="match status" value="1"/>
</dbReference>
<organism evidence="8 9">
    <name type="scientific">Thioclava atlantica</name>
    <dbReference type="NCBI Taxonomy" id="1317124"/>
    <lineage>
        <taxon>Bacteria</taxon>
        <taxon>Pseudomonadati</taxon>
        <taxon>Pseudomonadota</taxon>
        <taxon>Alphaproteobacteria</taxon>
        <taxon>Rhodobacterales</taxon>
        <taxon>Paracoccaceae</taxon>
        <taxon>Thioclava</taxon>
    </lineage>
</organism>
<dbReference type="Gene3D" id="3.40.50.12230">
    <property type="match status" value="1"/>
</dbReference>
<evidence type="ECO:0000259" key="7">
    <source>
        <dbReference type="Pfam" id="PF02911"/>
    </source>
</evidence>
<comment type="catalytic activity">
    <reaction evidence="5">
        <text>L-methionyl-tRNA(fMet) + (6R)-10-formyltetrahydrofolate = N-formyl-L-methionyl-tRNA(fMet) + (6S)-5,6,7,8-tetrahydrofolate + H(+)</text>
        <dbReference type="Rhea" id="RHEA:24380"/>
        <dbReference type="Rhea" id="RHEA-COMP:9952"/>
        <dbReference type="Rhea" id="RHEA-COMP:9953"/>
        <dbReference type="ChEBI" id="CHEBI:15378"/>
        <dbReference type="ChEBI" id="CHEBI:57453"/>
        <dbReference type="ChEBI" id="CHEBI:78530"/>
        <dbReference type="ChEBI" id="CHEBI:78844"/>
        <dbReference type="ChEBI" id="CHEBI:195366"/>
        <dbReference type="EC" id="2.1.2.9"/>
    </reaction>
</comment>
<evidence type="ECO:0000313" key="8">
    <source>
        <dbReference type="EMBL" id="KFE34858.1"/>
    </source>
</evidence>
<dbReference type="PATRIC" id="fig|1317124.6.peg.2358"/>
<dbReference type="GO" id="GO:0005829">
    <property type="term" value="C:cytosol"/>
    <property type="evidence" value="ECO:0007669"/>
    <property type="project" value="TreeGrafter"/>
</dbReference>
<protein>
    <recommendedName>
        <fullName evidence="2 5">Methionyl-tRNA formyltransferase</fullName>
        <ecNumber evidence="2 5">2.1.2.9</ecNumber>
    </recommendedName>
</protein>
<dbReference type="AlphaFoldDB" id="A0A085TVW1"/>
<sequence length="298" mass="31484">MRVIFMGTPDFSVPVLEALARDHDVVAVYSQPPRPAGRGKKDRPSPVQARAEELGLEVRTPLNFRSDEARAAFADLNADVAVVVAYGLILPQAVLDAPAKGCLNIHASLLPRWRGAAPIHRAIMAGDAETGICIMQMEAGLDTGPVLLREATPINATDTTGDLHDRLSAMGARLILEALARIDGLTPAPQPEVGVTYAAKIDKAEAQIDWSRPAPELVRHINGLSPFPGAWCEIAGERVKLLRAAPADGSGAPGQTLGGFTIACGEGALEVLEAQRSGKRPMPASEILRGLDLPETVA</sequence>
<dbReference type="CDD" id="cd08704">
    <property type="entry name" value="Met_tRNA_FMT_C"/>
    <property type="match status" value="1"/>
</dbReference>
<feature type="domain" description="Formyl transferase C-terminal" evidence="7">
    <location>
        <begin position="200"/>
        <end position="290"/>
    </location>
</feature>
<dbReference type="eggNOG" id="COG0223">
    <property type="taxonomic scope" value="Bacteria"/>
</dbReference>
<accession>A0A085TVW1</accession>
<feature type="binding site" evidence="5">
    <location>
        <begin position="108"/>
        <end position="111"/>
    </location>
    <ligand>
        <name>(6S)-5,6,7,8-tetrahydrofolate</name>
        <dbReference type="ChEBI" id="CHEBI:57453"/>
    </ligand>
</feature>
<evidence type="ECO:0000256" key="3">
    <source>
        <dbReference type="ARBA" id="ARBA00022679"/>
    </source>
</evidence>
<dbReference type="PANTHER" id="PTHR11138">
    <property type="entry name" value="METHIONYL-TRNA FORMYLTRANSFERASE"/>
    <property type="match status" value="1"/>
</dbReference>